<sequence>MNRTILPARCL</sequence>
<name>A0A0E9VMB5_ANGAN</name>
<organism evidence="1">
    <name type="scientific">Anguilla anguilla</name>
    <name type="common">European freshwater eel</name>
    <name type="synonym">Muraena anguilla</name>
    <dbReference type="NCBI Taxonomy" id="7936"/>
    <lineage>
        <taxon>Eukaryota</taxon>
        <taxon>Metazoa</taxon>
        <taxon>Chordata</taxon>
        <taxon>Craniata</taxon>
        <taxon>Vertebrata</taxon>
        <taxon>Euteleostomi</taxon>
        <taxon>Actinopterygii</taxon>
        <taxon>Neopterygii</taxon>
        <taxon>Teleostei</taxon>
        <taxon>Anguilliformes</taxon>
        <taxon>Anguillidae</taxon>
        <taxon>Anguilla</taxon>
    </lineage>
</organism>
<proteinExistence type="predicted"/>
<reference evidence="1" key="2">
    <citation type="journal article" date="2015" name="Fish Shellfish Immunol.">
        <title>Early steps in the European eel (Anguilla anguilla)-Vibrio vulnificus interaction in the gills: Role of the RtxA13 toxin.</title>
        <authorList>
            <person name="Callol A."/>
            <person name="Pajuelo D."/>
            <person name="Ebbesson L."/>
            <person name="Teles M."/>
            <person name="MacKenzie S."/>
            <person name="Amaro C."/>
        </authorList>
    </citation>
    <scope>NUCLEOTIDE SEQUENCE</scope>
</reference>
<dbReference type="EMBL" id="GBXM01029338">
    <property type="protein sequence ID" value="JAH79239.1"/>
    <property type="molecule type" value="Transcribed_RNA"/>
</dbReference>
<accession>A0A0E9VMB5</accession>
<evidence type="ECO:0000313" key="1">
    <source>
        <dbReference type="EMBL" id="JAH79239.1"/>
    </source>
</evidence>
<reference evidence="1" key="1">
    <citation type="submission" date="2014-11" db="EMBL/GenBank/DDBJ databases">
        <authorList>
            <person name="Amaro Gonzalez C."/>
        </authorList>
    </citation>
    <scope>NUCLEOTIDE SEQUENCE</scope>
</reference>
<protein>
    <submittedName>
        <fullName evidence="1">Uncharacterized protein</fullName>
    </submittedName>
</protein>